<keyword evidence="2" id="KW-0472">Membrane</keyword>
<dbReference type="SUPFAM" id="SSF49265">
    <property type="entry name" value="Fibronectin type III"/>
    <property type="match status" value="2"/>
</dbReference>
<evidence type="ECO:0000259" key="3">
    <source>
        <dbReference type="PROSITE" id="PS50853"/>
    </source>
</evidence>
<dbReference type="InterPro" id="IPR036116">
    <property type="entry name" value="FN3_sf"/>
</dbReference>
<keyword evidence="2" id="KW-0812">Transmembrane</keyword>
<comment type="caution">
    <text evidence="4">The sequence shown here is derived from an EMBL/GenBank/DDBJ whole genome shotgun (WGS) entry which is preliminary data.</text>
</comment>
<organism evidence="4 5">
    <name type="scientific">Candidatus Dojkabacteria bacterium</name>
    <dbReference type="NCBI Taxonomy" id="2099670"/>
    <lineage>
        <taxon>Bacteria</taxon>
        <taxon>Candidatus Dojkabacteria</taxon>
    </lineage>
</organism>
<dbReference type="Gene3D" id="2.60.40.10">
    <property type="entry name" value="Immunoglobulins"/>
    <property type="match status" value="3"/>
</dbReference>
<feature type="region of interest" description="Disordered" evidence="1">
    <location>
        <begin position="461"/>
        <end position="481"/>
    </location>
</feature>
<dbReference type="InterPro" id="IPR003961">
    <property type="entry name" value="FN3_dom"/>
</dbReference>
<sequence length="819" mass="91162">MNKRTAIKVLFFVIVSFFVLNKVSLAQNIETSVTVGTDTFSQLGLSPQNVEIAEKSEVLITAYNGDGTPKVNRTIQIYVDGDSSSVFIVQPPPTDTNGKTSGEISASVAGTYRVCGRDITGGISVDIQQCEMLYVTPVAVPTMVSEPQYTVGTSNTVSWGISGTNSYEYYVEVSTGPDFSSIVGSSGWISTLSTTFSNLSSGQIYYYRVKARNQSGGESGWSNYVYSVQEASAPEITLLSVVKPSNVTTENFNPTLPVTITYRIEDNMSVASREIWVILPSGEKVSVPFTTVLNGNVWTVNILLGDLPKDSQGNLFTAYSFYIEATDNMGNMSWDNSASVNFPIPYVPPVIPPEQPPVAEKPSNPGVPVKLSEDDDNTPTWTWVPSYGKDGTLITKYIVEWCLDLNFKGCESQSIEIDSNSFTHSTPLGLGEWFLRVRAVGDGDLVSDWVVVNFSVLEKKEGGEDSEEPTNPPTEEPEKPTNWFVTKVTEPVKQSVEKVLENTVGKLDQKTAQVFTVSTVVTNVAVGMGLIINMLGTIPYLLVQTSLAFLSLIGFRVKGNLSGYVYDSVTKDPIKQAIIRIFNEKNVLVWTDVSDYKGRFRSPDLESGKYYIKVTGRDYKYPSSIVVGETDFPLENIYRGGIFEVKDGNIPKFSIPLDQSELSTVKILSERFFSRSKWFWKPLHFGVFVLGLAFSAYAVKVNPIWWNYLILFMYIPSLVLLLFSLFGKKEKYGYVKGEEKNLLAGVTVHLLDSEFEKVVSTRVTDDRGRYRFLVDRGIYTIEVADKRYVLQKPDEYRSIKIKKETSFVLCPNLIVKRRV</sequence>
<evidence type="ECO:0000313" key="5">
    <source>
        <dbReference type="Proteomes" id="UP000545876"/>
    </source>
</evidence>
<dbReference type="SUPFAM" id="SSF49464">
    <property type="entry name" value="Carboxypeptidase regulatory domain-like"/>
    <property type="match status" value="1"/>
</dbReference>
<evidence type="ECO:0000256" key="2">
    <source>
        <dbReference type="SAM" id="Phobius"/>
    </source>
</evidence>
<keyword evidence="2" id="KW-1133">Transmembrane helix</keyword>
<dbReference type="AlphaFoldDB" id="A0A847D1F7"/>
<evidence type="ECO:0000313" key="4">
    <source>
        <dbReference type="EMBL" id="NLD25554.1"/>
    </source>
</evidence>
<dbReference type="PROSITE" id="PS50853">
    <property type="entry name" value="FN3"/>
    <property type="match status" value="2"/>
</dbReference>
<reference evidence="4 5" key="1">
    <citation type="journal article" date="2020" name="Biotechnol. Biofuels">
        <title>New insights from the biogas microbiome by comprehensive genome-resolved metagenomics of nearly 1600 species originating from multiple anaerobic digesters.</title>
        <authorList>
            <person name="Campanaro S."/>
            <person name="Treu L."/>
            <person name="Rodriguez-R L.M."/>
            <person name="Kovalovszki A."/>
            <person name="Ziels R.M."/>
            <person name="Maus I."/>
            <person name="Zhu X."/>
            <person name="Kougias P.G."/>
            <person name="Basile A."/>
            <person name="Luo G."/>
            <person name="Schluter A."/>
            <person name="Konstantinidis K.T."/>
            <person name="Angelidaki I."/>
        </authorList>
    </citation>
    <scope>NUCLEOTIDE SEQUENCE [LARGE SCALE GENOMIC DNA]</scope>
    <source>
        <strain evidence="4">AS06rmzACSIP_65</strain>
    </source>
</reference>
<evidence type="ECO:0000256" key="1">
    <source>
        <dbReference type="SAM" id="MobiDB-lite"/>
    </source>
</evidence>
<dbReference type="Proteomes" id="UP000545876">
    <property type="component" value="Unassembled WGS sequence"/>
</dbReference>
<proteinExistence type="predicted"/>
<feature type="transmembrane region" description="Helical" evidence="2">
    <location>
        <begin position="678"/>
        <end position="699"/>
    </location>
</feature>
<dbReference type="SUPFAM" id="SSF49478">
    <property type="entry name" value="Cna protein B-type domain"/>
    <property type="match status" value="1"/>
</dbReference>
<dbReference type="CDD" id="cd00063">
    <property type="entry name" value="FN3"/>
    <property type="match status" value="1"/>
</dbReference>
<feature type="region of interest" description="Disordered" evidence="1">
    <location>
        <begin position="354"/>
        <end position="374"/>
    </location>
</feature>
<gene>
    <name evidence="4" type="ORF">GX656_02840</name>
</gene>
<dbReference type="InterPro" id="IPR008969">
    <property type="entry name" value="CarboxyPept-like_regulatory"/>
</dbReference>
<protein>
    <recommendedName>
        <fullName evidence="3">Fibronectin type-III domain-containing protein</fullName>
    </recommendedName>
</protein>
<dbReference type="EMBL" id="JAAZBX010000010">
    <property type="protein sequence ID" value="NLD25554.1"/>
    <property type="molecule type" value="Genomic_DNA"/>
</dbReference>
<accession>A0A847D1F7</accession>
<dbReference type="Gene3D" id="2.60.40.1120">
    <property type="entry name" value="Carboxypeptidase-like, regulatory domain"/>
    <property type="match status" value="1"/>
</dbReference>
<name>A0A847D1F7_9BACT</name>
<dbReference type="SMART" id="SM00060">
    <property type="entry name" value="FN3"/>
    <property type="match status" value="2"/>
</dbReference>
<feature type="domain" description="Fibronectin type-III" evidence="3">
    <location>
        <begin position="361"/>
        <end position="462"/>
    </location>
</feature>
<feature type="transmembrane region" description="Helical" evidence="2">
    <location>
        <begin position="705"/>
        <end position="726"/>
    </location>
</feature>
<feature type="domain" description="Fibronectin type-III" evidence="3">
    <location>
        <begin position="140"/>
        <end position="235"/>
    </location>
</feature>
<dbReference type="InterPro" id="IPR013783">
    <property type="entry name" value="Ig-like_fold"/>
</dbReference>